<accession>A0A855GKQ4</accession>
<organism evidence="1 2">
    <name type="scientific">Macrococcoides caseolyticum</name>
    <dbReference type="NCBI Taxonomy" id="69966"/>
    <lineage>
        <taxon>Bacteria</taxon>
        <taxon>Bacillati</taxon>
        <taxon>Bacillota</taxon>
        <taxon>Bacilli</taxon>
        <taxon>Bacillales</taxon>
        <taxon>Staphylococcaceae</taxon>
        <taxon>Macrococcoides</taxon>
    </lineage>
</organism>
<dbReference type="InterPro" id="IPR046101">
    <property type="entry name" value="DUF6038"/>
</dbReference>
<gene>
    <name evidence="1" type="ORF">CW686_04375</name>
</gene>
<comment type="caution">
    <text evidence="1">The sequence shown here is derived from an EMBL/GenBank/DDBJ whole genome shotgun (WGS) entry which is preliminary data.</text>
</comment>
<dbReference type="Proteomes" id="UP000233482">
    <property type="component" value="Unassembled WGS sequence"/>
</dbReference>
<dbReference type="RefSeq" id="WP_101144129.1">
    <property type="nucleotide sequence ID" value="NZ_PIWM01000014.1"/>
</dbReference>
<name>A0A855GKQ4_9STAP</name>
<evidence type="ECO:0000313" key="2">
    <source>
        <dbReference type="Proteomes" id="UP000233482"/>
    </source>
</evidence>
<reference evidence="1 2" key="1">
    <citation type="submission" date="2017-12" db="EMBL/GenBank/DDBJ databases">
        <title>Genomics of Macrococcus caseolyticus.</title>
        <authorList>
            <person name="MacFadyen A.C."/>
            <person name="Paterson G.K."/>
        </authorList>
    </citation>
    <scope>NUCLEOTIDE SEQUENCE [LARGE SCALE GENOMIC DNA]</scope>
    <source>
        <strain evidence="1 2">5788_EF188</strain>
    </source>
</reference>
<dbReference type="AlphaFoldDB" id="A0A855GKQ4"/>
<dbReference type="EMBL" id="PIXC01000007">
    <property type="protein sequence ID" value="PKE26519.1"/>
    <property type="molecule type" value="Genomic_DNA"/>
</dbReference>
<dbReference type="Pfam" id="PF19504">
    <property type="entry name" value="DUF6038"/>
    <property type="match status" value="1"/>
</dbReference>
<protein>
    <submittedName>
        <fullName evidence="1">Uncharacterized protein</fullName>
    </submittedName>
</protein>
<evidence type="ECO:0000313" key="1">
    <source>
        <dbReference type="EMBL" id="PKE26519.1"/>
    </source>
</evidence>
<proteinExistence type="predicted"/>
<sequence length="510" mass="60380">MDKNFMKDEREYFKVYSSADIKKQLNITAKMFDNRSKAIEAVYGISIDDFREDPTNRHSNFKLNIYEFELLKVIFSNIADYPFGTGKKLNDLEKKKLEKKEGAAFTNYLKNISNSIDSIQNVKLKAYIYASSTYESTMEWISAHDKLNETLSNFFQYTNTLDDDRCSDLYRKLSYKIDEVIYESIEEHVNNEHFSSQYESDSLFHDLKDYKFSYSKNKWLKRNNPDALNTTLIYEDQEIQSILKEYNIPNIDNIINTRRTIPKNSTTMNHSTLDVFLIDLLMNVHSTPLKQRINTALNQELKEIDIAHLSDEEISKKTDRIIKLETIKMFYGGDQAFSLINDNYYENILRISYAVNSYNNVRADLQTYSDRLKKINNEIYKLSNHEGFTYHFDKLYKELVRFSGVMMMNKNSFIEHGVDKDIIDYLFIDLYKIYQLIDTYHLKRNIKPEYMYNSPLLTEIHSKFSEATKIKKDKDVISNNVDKLTSWTVSQKFYDNLKNMNSFNEQDKND</sequence>